<dbReference type="PANTHER" id="PTHR43175">
    <property type="entry name" value="CARBONIC ANHYDRASE"/>
    <property type="match status" value="1"/>
</dbReference>
<comment type="similarity">
    <text evidence="1">Belongs to the beta-class carbonic anhydrase family.</text>
</comment>
<dbReference type="EMBL" id="QGMK01000564">
    <property type="protein sequence ID" value="TVY81024.1"/>
    <property type="molecule type" value="Genomic_DNA"/>
</dbReference>
<dbReference type="InterPro" id="IPR001765">
    <property type="entry name" value="Carbonic_anhydrase"/>
</dbReference>
<keyword evidence="2 4" id="KW-0479">Metal-binding</keyword>
<dbReference type="AlphaFoldDB" id="A0A8T9CB65"/>
<evidence type="ECO:0000313" key="6">
    <source>
        <dbReference type="Proteomes" id="UP000469558"/>
    </source>
</evidence>
<keyword evidence="3 4" id="KW-0862">Zinc</keyword>
<protein>
    <recommendedName>
        <fullName evidence="7">Carbonic anhydrase</fullName>
    </recommendedName>
</protein>
<dbReference type="SMART" id="SM00947">
    <property type="entry name" value="Pro_CA"/>
    <property type="match status" value="1"/>
</dbReference>
<accession>A0A8T9CB65</accession>
<dbReference type="Gene3D" id="3.40.1050.10">
    <property type="entry name" value="Carbonic anhydrase"/>
    <property type="match status" value="1"/>
</dbReference>
<evidence type="ECO:0000256" key="4">
    <source>
        <dbReference type="PIRSR" id="PIRSR601765-1"/>
    </source>
</evidence>
<comment type="caution">
    <text evidence="5">The sequence shown here is derived from an EMBL/GenBank/DDBJ whole genome shotgun (WGS) entry which is preliminary data.</text>
</comment>
<feature type="binding site" evidence="4">
    <location>
        <position position="78"/>
    </location>
    <ligand>
        <name>Zn(2+)</name>
        <dbReference type="ChEBI" id="CHEBI:29105"/>
    </ligand>
</feature>
<evidence type="ECO:0000313" key="5">
    <source>
        <dbReference type="EMBL" id="TVY81024.1"/>
    </source>
</evidence>
<dbReference type="GO" id="GO:0008270">
    <property type="term" value="F:zinc ion binding"/>
    <property type="evidence" value="ECO:0007669"/>
    <property type="project" value="InterPro"/>
</dbReference>
<feature type="binding site" evidence="4">
    <location>
        <position position="80"/>
    </location>
    <ligand>
        <name>Zn(2+)</name>
        <dbReference type="ChEBI" id="CHEBI:29105"/>
    </ligand>
</feature>
<feature type="non-terminal residue" evidence="5">
    <location>
        <position position="1"/>
    </location>
</feature>
<dbReference type="CDD" id="cd03379">
    <property type="entry name" value="beta_CA_cladeD"/>
    <property type="match status" value="1"/>
</dbReference>
<feature type="non-terminal residue" evidence="5">
    <location>
        <position position="240"/>
    </location>
</feature>
<dbReference type="OrthoDB" id="10248475at2759"/>
<reference evidence="5 6" key="1">
    <citation type="submission" date="2018-05" db="EMBL/GenBank/DDBJ databases">
        <title>Genome sequencing and assembly of the regulated plant pathogen Lachnellula willkommii and related sister species for the development of diagnostic species identification markers.</title>
        <authorList>
            <person name="Giroux E."/>
            <person name="Bilodeau G."/>
        </authorList>
    </citation>
    <scope>NUCLEOTIDE SEQUENCE [LARGE SCALE GENOMIC DNA]</scope>
    <source>
        <strain evidence="5 6">CBS 268.59</strain>
    </source>
</reference>
<proteinExistence type="inferred from homology"/>
<gene>
    <name evidence="5" type="ORF">LSUE1_G004365</name>
</gene>
<evidence type="ECO:0000256" key="1">
    <source>
        <dbReference type="ARBA" id="ARBA00006217"/>
    </source>
</evidence>
<dbReference type="GO" id="GO:0004089">
    <property type="term" value="F:carbonate dehydratase activity"/>
    <property type="evidence" value="ECO:0007669"/>
    <property type="project" value="InterPro"/>
</dbReference>
<evidence type="ECO:0008006" key="7">
    <source>
        <dbReference type="Google" id="ProtNLM"/>
    </source>
</evidence>
<keyword evidence="6" id="KW-1185">Reference proteome</keyword>
<dbReference type="SUPFAM" id="SSF53056">
    <property type="entry name" value="beta-carbonic anhydrase, cab"/>
    <property type="match status" value="1"/>
</dbReference>
<organism evidence="5 6">
    <name type="scientific">Lachnellula suecica</name>
    <dbReference type="NCBI Taxonomy" id="602035"/>
    <lineage>
        <taxon>Eukaryota</taxon>
        <taxon>Fungi</taxon>
        <taxon>Dikarya</taxon>
        <taxon>Ascomycota</taxon>
        <taxon>Pezizomycotina</taxon>
        <taxon>Leotiomycetes</taxon>
        <taxon>Helotiales</taxon>
        <taxon>Lachnaceae</taxon>
        <taxon>Lachnellula</taxon>
    </lineage>
</organism>
<feature type="binding site" evidence="4">
    <location>
        <position position="158"/>
    </location>
    <ligand>
        <name>Zn(2+)</name>
        <dbReference type="ChEBI" id="CHEBI:29105"/>
    </ligand>
</feature>
<dbReference type="Proteomes" id="UP000469558">
    <property type="component" value="Unassembled WGS sequence"/>
</dbReference>
<comment type="cofactor">
    <cofactor evidence="4">
        <name>Zn(2+)</name>
        <dbReference type="ChEBI" id="CHEBI:29105"/>
    </cofactor>
    <text evidence="4">Binds 1 zinc ion per subunit.</text>
</comment>
<name>A0A8T9CB65_9HELO</name>
<dbReference type="PANTHER" id="PTHR43175:SF3">
    <property type="entry name" value="CARBON DISULFIDE HYDROLASE"/>
    <property type="match status" value="1"/>
</dbReference>
<evidence type="ECO:0000256" key="2">
    <source>
        <dbReference type="ARBA" id="ARBA00022723"/>
    </source>
</evidence>
<evidence type="ECO:0000256" key="3">
    <source>
        <dbReference type="ARBA" id="ARBA00022833"/>
    </source>
</evidence>
<sequence length="240" mass="25944">SPLSTIRTTNSKVDNQNGYWTPSRNVGSQYVGLLSSHSPNEYLQAGSKFSSTYQAPPGLVQMATALRASGQGVVVLSCSDPRLNPYQVLVSPFFLSLQHKSLGAWPQRKLLLTGIDATLKATMVRNAGGRAFDAIRSLAVLQTIGNPTTIVVMHHTDCGMTHFHDADFKKALIELSAENKSSIEGMKFGEITNGIESSIREDIAVLKASPLIKKTTQIVGLAYDIKTGALTEVTEHKSEL</sequence>
<feature type="binding site" evidence="4">
    <location>
        <position position="155"/>
    </location>
    <ligand>
        <name>Zn(2+)</name>
        <dbReference type="ChEBI" id="CHEBI:29105"/>
    </ligand>
</feature>
<dbReference type="InterPro" id="IPR036874">
    <property type="entry name" value="Carbonic_anhydrase_sf"/>
</dbReference>